<comment type="caution">
    <text evidence="14">The sequence shown here is derived from an EMBL/GenBank/DDBJ whole genome shotgun (WGS) entry which is preliminary data.</text>
</comment>
<keyword evidence="7 10" id="KW-0143">Chaperone</keyword>
<dbReference type="FunFam" id="3.40.50.300:FF:000120">
    <property type="entry name" value="ATP-dependent chaperone ClpB"/>
    <property type="match status" value="1"/>
</dbReference>
<keyword evidence="15" id="KW-1185">Reference proteome</keyword>
<feature type="compositionally biased region" description="Basic and acidic residues" evidence="12">
    <location>
        <begin position="523"/>
        <end position="544"/>
    </location>
</feature>
<dbReference type="InterPro" id="IPR041546">
    <property type="entry name" value="ClpA/ClpB_AAA_lid"/>
</dbReference>
<comment type="subcellular location">
    <subcellularLocation>
        <location evidence="11">Cytoplasm</location>
    </subcellularLocation>
</comment>
<evidence type="ECO:0000256" key="9">
    <source>
        <dbReference type="PROSITE-ProRule" id="PRU01251"/>
    </source>
</evidence>
<evidence type="ECO:0000256" key="11">
    <source>
        <dbReference type="RuleBase" id="RU362034"/>
    </source>
</evidence>
<dbReference type="Proteomes" id="UP000320176">
    <property type="component" value="Unassembled WGS sequence"/>
</dbReference>
<evidence type="ECO:0000256" key="12">
    <source>
        <dbReference type="SAM" id="MobiDB-lite"/>
    </source>
</evidence>
<comment type="similarity">
    <text evidence="1 10">Belongs to the ClpA/ClpB family.</text>
</comment>
<dbReference type="FunFam" id="3.40.50.300:FF:000025">
    <property type="entry name" value="ATP-dependent Clp protease subunit"/>
    <property type="match status" value="1"/>
</dbReference>
<evidence type="ECO:0000313" key="15">
    <source>
        <dbReference type="Proteomes" id="UP000320176"/>
    </source>
</evidence>
<dbReference type="InterPro" id="IPR003593">
    <property type="entry name" value="AAA+_ATPase"/>
</dbReference>
<dbReference type="Gene3D" id="3.40.50.300">
    <property type="entry name" value="P-loop containing nucleotide triphosphate hydrolases"/>
    <property type="match status" value="3"/>
</dbReference>
<evidence type="ECO:0000256" key="2">
    <source>
        <dbReference type="ARBA" id="ARBA00017574"/>
    </source>
</evidence>
<dbReference type="Pfam" id="PF17871">
    <property type="entry name" value="AAA_lid_9"/>
    <property type="match status" value="1"/>
</dbReference>
<gene>
    <name evidence="11 14" type="primary">clpB</name>
    <name evidence="14" type="ORF">Pla52n_33310</name>
</gene>
<dbReference type="InterPro" id="IPR027417">
    <property type="entry name" value="P-loop_NTPase"/>
</dbReference>
<dbReference type="AlphaFoldDB" id="A0A5C6ARZ9"/>
<dbReference type="Gene3D" id="1.10.1780.10">
    <property type="entry name" value="Clp, N-terminal domain"/>
    <property type="match status" value="1"/>
</dbReference>
<dbReference type="PRINTS" id="PR00300">
    <property type="entry name" value="CLPPROTEASEA"/>
</dbReference>
<dbReference type="PROSITE" id="PS51903">
    <property type="entry name" value="CLP_R"/>
    <property type="match status" value="1"/>
</dbReference>
<dbReference type="InterPro" id="IPR019489">
    <property type="entry name" value="Clp_ATPase_C"/>
</dbReference>
<sequence>MTFRFDKLTTKAQSLVADAQGRAGESGTPEISPLHLMAAMLAETDGITRPLMSKMKVDQQQLQGLVDSEIAKLPRVSGGRQAGISAELQNVFNEAAKVAQSLKDEYVSTEHLLMGLAKADNKVKKLLSLCGVTADDVLKAMSQVRGSARVTDQNAEDTYQALEKYGIDLTQLAAAGKLDPVIGRDNEIRRVIQVLSRRTKNNPVLIGQPGVGKTAIAEGLALRIFEGDVPTSLKEKRVIALDMGALVAGAKFRGDFEERLKAVLREVKDSDGQVVLFIDELHLVVGAGKAEGSADAANLLKPELARGALRCVGATTLDEYRQFIEKDAALERRFQPVYVDQPSVEDTIAILRGLKSRYESHHGVRITDNALVAAATLSNRYITDRFLPDKAIDLVDEAASRLAMEKESVPEPIDQIQRRLRQLELAHRQLLDEEEPSAIARKEEIEAEMESLTRELANLREQWESEKMGLDDVQSIRQEIDQLDHRFATLDAEVKQRQLRGEIAEELFQEMLDVSEKRKKLTERLEAAEHQEESKSTSDEESGTHRRLLRRDVTDDEIAEVVSAWTGVPVTRMLETERAKLLVMEERLHTRVVGQDKAVAAVSDAVRRSRSGLQDPRRPIGSFLFLGPTGVGKTELCKALAEIMFDDESAMVRIDMSEFMERHSVSRMIGAPPGYVGYEEGGKLTEAVRRRPYCVILLDEMEKAHPDVFNILLQVLDDGRLTDGQGRTVDFTNTVIVMTSNAGSHEIQKITEAGGSQEELEEAVGEVLRARFLPEFLNRIDDTVIFHPLGKEQIRKIVRLQLTSLEARVKENGLILQVTDAAVDRIAAVGYDPAYGARPLKRVIQREIENQLASSLLKHDYAEGSVVHVDFNGTHFVFSGEE</sequence>
<comment type="subunit">
    <text evidence="11">Homohexamer; The oligomerization is ATP-dependent.</text>
</comment>
<keyword evidence="11" id="KW-0963">Cytoplasm</keyword>
<protein>
    <recommendedName>
        <fullName evidence="2 11">Chaperone protein ClpB</fullName>
    </recommendedName>
</protein>
<dbReference type="EMBL" id="SJPN01000004">
    <property type="protein sequence ID" value="TWU02281.1"/>
    <property type="molecule type" value="Genomic_DNA"/>
</dbReference>
<name>A0A5C6ARZ9_9BACT</name>
<keyword evidence="6" id="KW-0175">Coiled coil</keyword>
<evidence type="ECO:0000256" key="5">
    <source>
        <dbReference type="ARBA" id="ARBA00022840"/>
    </source>
</evidence>
<dbReference type="SMART" id="SM00382">
    <property type="entry name" value="AAA"/>
    <property type="match status" value="2"/>
</dbReference>
<evidence type="ECO:0000256" key="8">
    <source>
        <dbReference type="ARBA" id="ARBA00026057"/>
    </source>
</evidence>
<dbReference type="InterPro" id="IPR004176">
    <property type="entry name" value="Clp_R_N"/>
</dbReference>
<dbReference type="InterPro" id="IPR003959">
    <property type="entry name" value="ATPase_AAA_core"/>
</dbReference>
<feature type="domain" description="Clp R" evidence="13">
    <location>
        <begin position="5"/>
        <end position="147"/>
    </location>
</feature>
<dbReference type="NCBIfam" id="TIGR03346">
    <property type="entry name" value="chaperone_ClpB"/>
    <property type="match status" value="1"/>
</dbReference>
<dbReference type="CDD" id="cd19499">
    <property type="entry name" value="RecA-like_ClpB_Hsp104-like"/>
    <property type="match status" value="1"/>
</dbReference>
<dbReference type="Pfam" id="PF02861">
    <property type="entry name" value="Clp_N"/>
    <property type="match status" value="1"/>
</dbReference>
<dbReference type="InterPro" id="IPR017730">
    <property type="entry name" value="Chaperonin_ClpB"/>
</dbReference>
<dbReference type="PROSITE" id="PS00871">
    <property type="entry name" value="CLPAB_2"/>
    <property type="match status" value="1"/>
</dbReference>
<evidence type="ECO:0000256" key="10">
    <source>
        <dbReference type="RuleBase" id="RU004432"/>
    </source>
</evidence>
<comment type="subunit">
    <text evidence="8">Homohexamer. The oligomerization is ATP-dependent.</text>
</comment>
<evidence type="ECO:0000256" key="6">
    <source>
        <dbReference type="ARBA" id="ARBA00023054"/>
    </source>
</evidence>
<dbReference type="GO" id="GO:0042026">
    <property type="term" value="P:protein refolding"/>
    <property type="evidence" value="ECO:0007669"/>
    <property type="project" value="UniProtKB-UniRule"/>
</dbReference>
<dbReference type="GO" id="GO:0005737">
    <property type="term" value="C:cytoplasm"/>
    <property type="evidence" value="ECO:0007669"/>
    <property type="project" value="UniProtKB-SubCell"/>
</dbReference>
<dbReference type="FunFam" id="3.40.50.300:FF:000010">
    <property type="entry name" value="Chaperone clpB 1, putative"/>
    <property type="match status" value="1"/>
</dbReference>
<evidence type="ECO:0000256" key="3">
    <source>
        <dbReference type="ARBA" id="ARBA00022737"/>
    </source>
</evidence>
<dbReference type="GO" id="GO:0016887">
    <property type="term" value="F:ATP hydrolysis activity"/>
    <property type="evidence" value="ECO:0007669"/>
    <property type="project" value="InterPro"/>
</dbReference>
<dbReference type="SUPFAM" id="SSF52540">
    <property type="entry name" value="P-loop containing nucleoside triphosphate hydrolases"/>
    <property type="match status" value="2"/>
</dbReference>
<dbReference type="Pfam" id="PF07724">
    <property type="entry name" value="AAA_2"/>
    <property type="match status" value="1"/>
</dbReference>
<feature type="region of interest" description="Disordered" evidence="12">
    <location>
        <begin position="523"/>
        <end position="548"/>
    </location>
</feature>
<dbReference type="Gene3D" id="1.10.8.60">
    <property type="match status" value="1"/>
</dbReference>
<dbReference type="InterPro" id="IPR018368">
    <property type="entry name" value="ClpA/B_CS1"/>
</dbReference>
<dbReference type="GO" id="GO:0034605">
    <property type="term" value="P:cellular response to heat"/>
    <property type="evidence" value="ECO:0007669"/>
    <property type="project" value="TreeGrafter"/>
</dbReference>
<dbReference type="InterPro" id="IPR050130">
    <property type="entry name" value="ClpA_ClpB"/>
</dbReference>
<evidence type="ECO:0000256" key="7">
    <source>
        <dbReference type="ARBA" id="ARBA00023186"/>
    </source>
</evidence>
<evidence type="ECO:0000256" key="1">
    <source>
        <dbReference type="ARBA" id="ARBA00008675"/>
    </source>
</evidence>
<dbReference type="InterPro" id="IPR036628">
    <property type="entry name" value="Clp_N_dom_sf"/>
</dbReference>
<dbReference type="RefSeq" id="WP_146520642.1">
    <property type="nucleotide sequence ID" value="NZ_CP151726.1"/>
</dbReference>
<evidence type="ECO:0000313" key="14">
    <source>
        <dbReference type="EMBL" id="TWU02281.1"/>
    </source>
</evidence>
<dbReference type="PROSITE" id="PS00870">
    <property type="entry name" value="CLPAB_1"/>
    <property type="match status" value="1"/>
</dbReference>
<dbReference type="InterPro" id="IPR001270">
    <property type="entry name" value="ClpA/B"/>
</dbReference>
<dbReference type="GO" id="GO:0005524">
    <property type="term" value="F:ATP binding"/>
    <property type="evidence" value="ECO:0007669"/>
    <property type="project" value="UniProtKB-UniRule"/>
</dbReference>
<dbReference type="InterPro" id="IPR028299">
    <property type="entry name" value="ClpA/B_CS2"/>
</dbReference>
<keyword evidence="3 9" id="KW-0677">Repeat</keyword>
<dbReference type="FunFam" id="1.10.8.60:FF:000017">
    <property type="entry name" value="ATP-dependent chaperone ClpB"/>
    <property type="match status" value="1"/>
</dbReference>
<dbReference type="SUPFAM" id="SSF81923">
    <property type="entry name" value="Double Clp-N motif"/>
    <property type="match status" value="1"/>
</dbReference>
<dbReference type="CDD" id="cd00009">
    <property type="entry name" value="AAA"/>
    <property type="match status" value="1"/>
</dbReference>
<accession>A0A5C6ARZ9</accession>
<dbReference type="Pfam" id="PF00004">
    <property type="entry name" value="AAA"/>
    <property type="match status" value="1"/>
</dbReference>
<keyword evidence="11" id="KW-0346">Stress response</keyword>
<evidence type="ECO:0000256" key="4">
    <source>
        <dbReference type="ARBA" id="ARBA00022741"/>
    </source>
</evidence>
<dbReference type="OrthoDB" id="9803641at2"/>
<dbReference type="PANTHER" id="PTHR11638:SF18">
    <property type="entry name" value="HEAT SHOCK PROTEIN 104"/>
    <property type="match status" value="1"/>
</dbReference>
<dbReference type="PANTHER" id="PTHR11638">
    <property type="entry name" value="ATP-DEPENDENT CLP PROTEASE"/>
    <property type="match status" value="1"/>
</dbReference>
<dbReference type="Pfam" id="PF10431">
    <property type="entry name" value="ClpB_D2-small"/>
    <property type="match status" value="1"/>
</dbReference>
<keyword evidence="4 10" id="KW-0547">Nucleotide-binding</keyword>
<comment type="function">
    <text evidence="11">Part of a stress-induced multi-chaperone system, it is involved in the recovery of the cell from heat-induced damage, in cooperation with DnaK, DnaJ and GrpE.</text>
</comment>
<evidence type="ECO:0000259" key="13">
    <source>
        <dbReference type="PROSITE" id="PS51903"/>
    </source>
</evidence>
<reference evidence="14 15" key="1">
    <citation type="submission" date="2019-02" db="EMBL/GenBank/DDBJ databases">
        <title>Deep-cultivation of Planctomycetes and their phenomic and genomic characterization uncovers novel biology.</title>
        <authorList>
            <person name="Wiegand S."/>
            <person name="Jogler M."/>
            <person name="Boedeker C."/>
            <person name="Pinto D."/>
            <person name="Vollmers J."/>
            <person name="Rivas-Marin E."/>
            <person name="Kohn T."/>
            <person name="Peeters S.H."/>
            <person name="Heuer A."/>
            <person name="Rast P."/>
            <person name="Oberbeckmann S."/>
            <person name="Bunk B."/>
            <person name="Jeske O."/>
            <person name="Meyerdierks A."/>
            <person name="Storesund J.E."/>
            <person name="Kallscheuer N."/>
            <person name="Luecker S."/>
            <person name="Lage O.M."/>
            <person name="Pohl T."/>
            <person name="Merkel B.J."/>
            <person name="Hornburger P."/>
            <person name="Mueller R.-W."/>
            <person name="Bruemmer F."/>
            <person name="Labrenz M."/>
            <person name="Spormann A.M."/>
            <person name="Op Den Camp H."/>
            <person name="Overmann J."/>
            <person name="Amann R."/>
            <person name="Jetten M.S.M."/>
            <person name="Mascher T."/>
            <person name="Medema M.H."/>
            <person name="Devos D.P."/>
            <person name="Kaster A.-K."/>
            <person name="Ovreas L."/>
            <person name="Rohde M."/>
            <person name="Galperin M.Y."/>
            <person name="Jogler C."/>
        </authorList>
    </citation>
    <scope>NUCLEOTIDE SEQUENCE [LARGE SCALE GENOMIC DNA]</scope>
    <source>
        <strain evidence="14 15">Pla52n</strain>
    </source>
</reference>
<dbReference type="SMART" id="SM01086">
    <property type="entry name" value="ClpB_D2-small"/>
    <property type="match status" value="1"/>
</dbReference>
<keyword evidence="5 10" id="KW-0067">ATP-binding</keyword>
<organism evidence="14 15">
    <name type="scientific">Stieleria varia</name>
    <dbReference type="NCBI Taxonomy" id="2528005"/>
    <lineage>
        <taxon>Bacteria</taxon>
        <taxon>Pseudomonadati</taxon>
        <taxon>Planctomycetota</taxon>
        <taxon>Planctomycetia</taxon>
        <taxon>Pirellulales</taxon>
        <taxon>Pirellulaceae</taxon>
        <taxon>Stieleria</taxon>
    </lineage>
</organism>
<proteinExistence type="inferred from homology"/>